<evidence type="ECO:0000256" key="14">
    <source>
        <dbReference type="ARBA" id="ARBA00045077"/>
    </source>
</evidence>
<feature type="chain" id="PRO_5028178083" description="lytic cellulose monooxygenase (C4-dehydrogenating)" evidence="17">
    <location>
        <begin position="19"/>
        <end position="342"/>
    </location>
</feature>
<keyword evidence="12" id="KW-0624">Polysaccharide degradation</keyword>
<protein>
    <recommendedName>
        <fullName evidence="15">lytic cellulose monooxygenase (C4-dehydrogenating)</fullName>
        <ecNumber evidence="15">1.14.99.56</ecNumber>
    </recommendedName>
</protein>
<dbReference type="OrthoDB" id="4849160at2759"/>
<keyword evidence="19" id="KW-1185">Reference proteome</keyword>
<reference evidence="20" key="2">
    <citation type="submission" date="2019-10" db="EMBL/GenBank/DDBJ databases">
        <authorList>
            <consortium name="NCBI Genome Project"/>
        </authorList>
    </citation>
    <scope>NUCLEOTIDE SEQUENCE</scope>
    <source>
        <strain evidence="20">NI907</strain>
    </source>
</reference>
<sequence length="342" mass="35723">MKSAALLAALGSAGTVLAHGHVDYIIVEGVQYPGYDVTKYPWQSEQPTVVGWSATNTDNGFVEPNNFGSPDIICHRGAQPAKGHARVKAGDRILLQWDTWPESHHGPVIDYLARCSGNCETVDKTSLQFFKIGAGTYISGSPPGYWASDELIKNGFSWVVQIPASIAPGNYVLRHEIIALHGAPNANGAQAYPQCFNLEITGSGSTQPAGVAGTSLYTASDPGILFQLYQAPISYRVPGPPMMAGVPTTVSQYKMVATATSAPFTPGGGSQPNPPTNPEPNPPTSQPPTTTPNPPPTTPPGNGGGNCASLYGQCGGSGWGGATCCTSGSCRATNEWYSQCLP</sequence>
<dbReference type="GO" id="GO:0030245">
    <property type="term" value="P:cellulose catabolic process"/>
    <property type="evidence" value="ECO:0007669"/>
    <property type="project" value="UniProtKB-KW"/>
</dbReference>
<dbReference type="PROSITE" id="PS00562">
    <property type="entry name" value="CBM1_1"/>
    <property type="match status" value="1"/>
</dbReference>
<dbReference type="GO" id="GO:0030248">
    <property type="term" value="F:cellulose binding"/>
    <property type="evidence" value="ECO:0007669"/>
    <property type="project" value="InterPro"/>
</dbReference>
<evidence type="ECO:0000256" key="10">
    <source>
        <dbReference type="ARBA" id="ARBA00023157"/>
    </source>
</evidence>
<feature type="region of interest" description="Disordered" evidence="16">
    <location>
        <begin position="260"/>
        <end position="302"/>
    </location>
</feature>
<reference evidence="20" key="3">
    <citation type="submission" date="2025-08" db="UniProtKB">
        <authorList>
            <consortium name="RefSeq"/>
        </authorList>
    </citation>
    <scope>IDENTIFICATION</scope>
    <source>
        <strain evidence="20">NI907</strain>
    </source>
</reference>
<evidence type="ECO:0000313" key="20">
    <source>
        <dbReference type="RefSeq" id="XP_030986516.1"/>
    </source>
</evidence>
<proteinExistence type="inferred from homology"/>
<evidence type="ECO:0000313" key="19">
    <source>
        <dbReference type="Proteomes" id="UP000515153"/>
    </source>
</evidence>
<reference evidence="20" key="1">
    <citation type="journal article" date="2019" name="Mol. Biol. Evol.">
        <title>Blast fungal genomes show frequent chromosomal changes, gene gains and losses, and effector gene turnover.</title>
        <authorList>
            <person name="Gomez Luciano L.B."/>
            <person name="Jason Tsai I."/>
            <person name="Chuma I."/>
            <person name="Tosa Y."/>
            <person name="Chen Y.H."/>
            <person name="Li J.Y."/>
            <person name="Li M.Y."/>
            <person name="Jade Lu M.Y."/>
            <person name="Nakayashiki H."/>
            <person name="Li W.H."/>
        </authorList>
    </citation>
    <scope>NUCLEOTIDE SEQUENCE</scope>
    <source>
        <strain evidence="20">NI907</strain>
    </source>
</reference>
<dbReference type="EC" id="1.14.99.56" evidence="15"/>
<dbReference type="AlphaFoldDB" id="A0A6P8BHK8"/>
<evidence type="ECO:0000256" key="2">
    <source>
        <dbReference type="ARBA" id="ARBA00004613"/>
    </source>
</evidence>
<keyword evidence="4" id="KW-0479">Metal-binding</keyword>
<dbReference type="RefSeq" id="XP_030986516.1">
    <property type="nucleotide sequence ID" value="XM_031121991.1"/>
</dbReference>
<evidence type="ECO:0000256" key="13">
    <source>
        <dbReference type="ARBA" id="ARBA00044502"/>
    </source>
</evidence>
<evidence type="ECO:0000256" key="6">
    <source>
        <dbReference type="ARBA" id="ARBA00023001"/>
    </source>
</evidence>
<dbReference type="Pfam" id="PF03443">
    <property type="entry name" value="AA9"/>
    <property type="match status" value="1"/>
</dbReference>
<evidence type="ECO:0000256" key="8">
    <source>
        <dbReference type="ARBA" id="ARBA00023008"/>
    </source>
</evidence>
<evidence type="ECO:0000256" key="3">
    <source>
        <dbReference type="ARBA" id="ARBA00022525"/>
    </source>
</evidence>
<dbReference type="PANTHER" id="PTHR33353">
    <property type="entry name" value="PUTATIVE (AFU_ORTHOLOGUE AFUA_1G12560)-RELATED"/>
    <property type="match status" value="1"/>
</dbReference>
<comment type="similarity">
    <text evidence="13">Belongs to the polysaccharide monooxygenase AA9 family.</text>
</comment>
<feature type="domain" description="CBM1" evidence="18">
    <location>
        <begin position="306"/>
        <end position="341"/>
    </location>
</feature>
<evidence type="ECO:0000259" key="18">
    <source>
        <dbReference type="PROSITE" id="PS51164"/>
    </source>
</evidence>
<name>A0A6P8BHK8_PYRGI</name>
<evidence type="ECO:0000256" key="9">
    <source>
        <dbReference type="ARBA" id="ARBA00023033"/>
    </source>
</evidence>
<dbReference type="InterPro" id="IPR005103">
    <property type="entry name" value="AA9_LPMO"/>
</dbReference>
<evidence type="ECO:0000256" key="1">
    <source>
        <dbReference type="ARBA" id="ARBA00001973"/>
    </source>
</evidence>
<dbReference type="Gene3D" id="2.70.50.70">
    <property type="match status" value="1"/>
</dbReference>
<comment type="cofactor">
    <cofactor evidence="1">
        <name>Cu(2+)</name>
        <dbReference type="ChEBI" id="CHEBI:29036"/>
    </cofactor>
</comment>
<dbReference type="GeneID" id="41956903"/>
<accession>A0A6P8BHK8</accession>
<dbReference type="PROSITE" id="PS51164">
    <property type="entry name" value="CBM1_2"/>
    <property type="match status" value="1"/>
</dbReference>
<evidence type="ECO:0000256" key="11">
    <source>
        <dbReference type="ARBA" id="ARBA00023277"/>
    </source>
</evidence>
<feature type="signal peptide" evidence="17">
    <location>
        <begin position="1"/>
        <end position="18"/>
    </location>
</feature>
<evidence type="ECO:0000256" key="5">
    <source>
        <dbReference type="ARBA" id="ARBA00022729"/>
    </source>
</evidence>
<dbReference type="InterPro" id="IPR000254">
    <property type="entry name" value="CBD"/>
</dbReference>
<evidence type="ECO:0000256" key="7">
    <source>
        <dbReference type="ARBA" id="ARBA00023002"/>
    </source>
</evidence>
<gene>
    <name evidence="20" type="ORF">PgNI_01920</name>
</gene>
<dbReference type="KEGG" id="pgri:PgNI_01920"/>
<dbReference type="InterPro" id="IPR035971">
    <property type="entry name" value="CBD_sf"/>
</dbReference>
<evidence type="ECO:0000256" key="12">
    <source>
        <dbReference type="ARBA" id="ARBA00023326"/>
    </source>
</evidence>
<dbReference type="Proteomes" id="UP000515153">
    <property type="component" value="Unplaced"/>
</dbReference>
<organism evidence="19 20">
    <name type="scientific">Pyricularia grisea</name>
    <name type="common">Crabgrass-specific blast fungus</name>
    <name type="synonym">Magnaporthe grisea</name>
    <dbReference type="NCBI Taxonomy" id="148305"/>
    <lineage>
        <taxon>Eukaryota</taxon>
        <taxon>Fungi</taxon>
        <taxon>Dikarya</taxon>
        <taxon>Ascomycota</taxon>
        <taxon>Pezizomycotina</taxon>
        <taxon>Sordariomycetes</taxon>
        <taxon>Sordariomycetidae</taxon>
        <taxon>Magnaporthales</taxon>
        <taxon>Pyriculariaceae</taxon>
        <taxon>Pyricularia</taxon>
    </lineage>
</organism>
<dbReference type="InterPro" id="IPR049892">
    <property type="entry name" value="AA9"/>
</dbReference>
<dbReference type="SUPFAM" id="SSF57180">
    <property type="entry name" value="Cellulose-binding domain"/>
    <property type="match status" value="1"/>
</dbReference>
<feature type="compositionally biased region" description="Pro residues" evidence="16">
    <location>
        <begin position="272"/>
        <end position="299"/>
    </location>
</feature>
<evidence type="ECO:0000256" key="15">
    <source>
        <dbReference type="ARBA" id="ARBA00047174"/>
    </source>
</evidence>
<keyword evidence="3" id="KW-0964">Secreted</keyword>
<evidence type="ECO:0000256" key="4">
    <source>
        <dbReference type="ARBA" id="ARBA00022723"/>
    </source>
</evidence>
<dbReference type="Pfam" id="PF00734">
    <property type="entry name" value="CBM_1"/>
    <property type="match status" value="1"/>
</dbReference>
<dbReference type="GO" id="GO:0005576">
    <property type="term" value="C:extracellular region"/>
    <property type="evidence" value="ECO:0007669"/>
    <property type="project" value="UniProtKB-SubCell"/>
</dbReference>
<keyword evidence="6" id="KW-0136">Cellulose degradation</keyword>
<keyword evidence="10" id="KW-1015">Disulfide bond</keyword>
<comment type="catalytic activity">
    <reaction evidence="14">
        <text>[(1-&gt;4)-beta-D-glucosyl]n+m + reduced acceptor + O2 = 4-dehydro-beta-D-glucosyl-[(1-&gt;4)-beta-D-glucosyl]n-1 + [(1-&gt;4)-beta-D-glucosyl]m + acceptor + H2O.</text>
        <dbReference type="EC" id="1.14.99.56"/>
    </reaction>
</comment>
<keyword evidence="11" id="KW-0119">Carbohydrate metabolism</keyword>
<dbReference type="SMART" id="SM00236">
    <property type="entry name" value="fCBD"/>
    <property type="match status" value="1"/>
</dbReference>
<comment type="subcellular location">
    <subcellularLocation>
        <location evidence="2">Secreted</location>
    </subcellularLocation>
</comment>
<dbReference type="PANTHER" id="PTHR33353:SF36">
    <property type="entry name" value="ENDO-BETA-1,4-GLUCANASE D"/>
    <property type="match status" value="1"/>
</dbReference>
<evidence type="ECO:0000256" key="16">
    <source>
        <dbReference type="SAM" id="MobiDB-lite"/>
    </source>
</evidence>
<keyword evidence="7" id="KW-0560">Oxidoreductase</keyword>
<dbReference type="GO" id="GO:0004497">
    <property type="term" value="F:monooxygenase activity"/>
    <property type="evidence" value="ECO:0007669"/>
    <property type="project" value="UniProtKB-KW"/>
</dbReference>
<dbReference type="GO" id="GO:0046872">
    <property type="term" value="F:metal ion binding"/>
    <property type="evidence" value="ECO:0007669"/>
    <property type="project" value="UniProtKB-KW"/>
</dbReference>
<dbReference type="CDD" id="cd21175">
    <property type="entry name" value="LPMO_AA9"/>
    <property type="match status" value="1"/>
</dbReference>
<keyword evidence="8" id="KW-0186">Copper</keyword>
<evidence type="ECO:0000256" key="17">
    <source>
        <dbReference type="SAM" id="SignalP"/>
    </source>
</evidence>
<keyword evidence="5 17" id="KW-0732">Signal</keyword>
<keyword evidence="9" id="KW-0503">Monooxygenase</keyword>